<dbReference type="eggNOG" id="COG0667">
    <property type="taxonomic scope" value="Bacteria"/>
</dbReference>
<dbReference type="PANTHER" id="PTHR43364">
    <property type="entry name" value="NADH-SPECIFIC METHYLGLYOXAL REDUCTASE-RELATED"/>
    <property type="match status" value="1"/>
</dbReference>
<dbReference type="InterPro" id="IPR023210">
    <property type="entry name" value="NADP_OxRdtase_dom"/>
</dbReference>
<dbReference type="HOGENOM" id="CLU_023205_2_0_10"/>
<evidence type="ECO:0000256" key="2">
    <source>
        <dbReference type="ARBA" id="ARBA00023002"/>
    </source>
</evidence>
<dbReference type="AlphaFoldDB" id="A3U5C6"/>
<dbReference type="InterPro" id="IPR050523">
    <property type="entry name" value="AKR_Detox_Biosynth"/>
</dbReference>
<dbReference type="EMBL" id="CP002046">
    <property type="protein sequence ID" value="EAP87443.1"/>
    <property type="molecule type" value="Genomic_DNA"/>
</dbReference>
<evidence type="ECO:0000259" key="5">
    <source>
        <dbReference type="Pfam" id="PF00248"/>
    </source>
</evidence>
<dbReference type="STRING" id="216432.CA2559_01770"/>
<evidence type="ECO:0000313" key="7">
    <source>
        <dbReference type="Proteomes" id="UP000002297"/>
    </source>
</evidence>
<dbReference type="Gene3D" id="3.20.20.100">
    <property type="entry name" value="NADP-dependent oxidoreductase domain"/>
    <property type="match status" value="1"/>
</dbReference>
<evidence type="ECO:0000313" key="6">
    <source>
        <dbReference type="EMBL" id="EAP87443.1"/>
    </source>
</evidence>
<dbReference type="GO" id="GO:0016491">
    <property type="term" value="F:oxidoreductase activity"/>
    <property type="evidence" value="ECO:0007669"/>
    <property type="project" value="UniProtKB-KW"/>
</dbReference>
<dbReference type="InterPro" id="IPR036812">
    <property type="entry name" value="NAD(P)_OxRdtase_dom_sf"/>
</dbReference>
<sequence length="345" mass="39123">MEYNKIPGTDIKVSKICLGSMTWGEQNTEVEGHQQIEYALEQGVNFIDTAEMYSVPGKPETQGSTERIISSWLAKTGKRKDIVLASKITGPSPTFKHIRQPLDFSKSSIEDALHKSLKRLNTDYLDIYQLHWPERHTNFFGQRDYTHKPSEAWEDNFNEVLNTLEGYVKDGKVRQVGLSNETPYGVMRCAEEARKGNLKVVTVQNPYNLLNRKDEIGLSEVLLREQIGLLPYSPLGFGQLTGKYLEGKTPENGRVTLFPQYSRYHNPNAFEATRRYNEIAKSHNLSLTQMSLAFIRQKPFVTSTIIGATTLEQLKENIGSYNVTLSEEIINAIDEVHNDIPNPAP</sequence>
<dbReference type="CDD" id="cd19094">
    <property type="entry name" value="AKR_Tas-like"/>
    <property type="match status" value="1"/>
</dbReference>
<reference evidence="6 7" key="1">
    <citation type="journal article" date="2010" name="J. Bacteriol.">
        <title>The complete genome sequence of Croceibacter atlanticus HTCC2559T.</title>
        <authorList>
            <person name="Oh H.M."/>
            <person name="Kang I."/>
            <person name="Ferriera S."/>
            <person name="Giovannoni S.J."/>
            <person name="Cho J.C."/>
        </authorList>
    </citation>
    <scope>NUCLEOTIDE SEQUENCE [LARGE SCALE GENOMIC DNA]</scope>
    <source>
        <strain evidence="7">ATCC BAA-628 / HTCC2559 / KCTC 12090</strain>
    </source>
</reference>
<protein>
    <recommendedName>
        <fullName evidence="4">Protein tas</fullName>
    </recommendedName>
</protein>
<evidence type="ECO:0000256" key="3">
    <source>
        <dbReference type="ARBA" id="ARBA00038157"/>
    </source>
</evidence>
<keyword evidence="2" id="KW-0560">Oxidoreductase</keyword>
<dbReference type="Pfam" id="PF00248">
    <property type="entry name" value="Aldo_ket_red"/>
    <property type="match status" value="1"/>
</dbReference>
<dbReference type="PANTHER" id="PTHR43364:SF4">
    <property type="entry name" value="NAD(P)-LINKED OXIDOREDUCTASE SUPERFAMILY PROTEIN"/>
    <property type="match status" value="1"/>
</dbReference>
<keyword evidence="7" id="KW-1185">Reference proteome</keyword>
<dbReference type="RefSeq" id="WP_013186121.1">
    <property type="nucleotide sequence ID" value="NC_014230.1"/>
</dbReference>
<comment type="similarity">
    <text evidence="3">Belongs to the aldo/keto reductase family. Aldo/keto reductase 2 subfamily.</text>
</comment>
<dbReference type="SUPFAM" id="SSF51430">
    <property type="entry name" value="NAD(P)-linked oxidoreductase"/>
    <property type="match status" value="1"/>
</dbReference>
<organism evidence="6 7">
    <name type="scientific">Croceibacter atlanticus (strain ATCC BAA-628 / JCM 21780 / CIP 108009 / IAM 15332 / KCTC 12090 / HTCC2559)</name>
    <dbReference type="NCBI Taxonomy" id="216432"/>
    <lineage>
        <taxon>Bacteria</taxon>
        <taxon>Pseudomonadati</taxon>
        <taxon>Bacteroidota</taxon>
        <taxon>Flavobacteriia</taxon>
        <taxon>Flavobacteriales</taxon>
        <taxon>Flavobacteriaceae</taxon>
        <taxon>Croceibacter</taxon>
    </lineage>
</organism>
<dbReference type="OrthoDB" id="9773828at2"/>
<dbReference type="FunFam" id="3.20.20.100:FF:000005">
    <property type="entry name" value="NADP(H)-dependent aldo-keto reductase"/>
    <property type="match status" value="1"/>
</dbReference>
<dbReference type="Proteomes" id="UP000002297">
    <property type="component" value="Chromosome"/>
</dbReference>
<feature type="domain" description="NADP-dependent oxidoreductase" evidence="5">
    <location>
        <begin position="15"/>
        <end position="336"/>
    </location>
</feature>
<proteinExistence type="inferred from homology"/>
<name>A3U5C6_CROAH</name>
<evidence type="ECO:0000256" key="4">
    <source>
        <dbReference type="ARBA" id="ARBA00070119"/>
    </source>
</evidence>
<keyword evidence="1" id="KW-0521">NADP</keyword>
<evidence type="ECO:0000256" key="1">
    <source>
        <dbReference type="ARBA" id="ARBA00022857"/>
    </source>
</evidence>
<dbReference type="GeneID" id="89452152"/>
<gene>
    <name evidence="6" type="ordered locus">CA2559_01770</name>
</gene>
<dbReference type="KEGG" id="cat:CA2559_01770"/>
<accession>A3U5C6</accession>